<name>A0A7D9H8S0_PARCT</name>
<dbReference type="InterPro" id="IPR036597">
    <property type="entry name" value="Fido-like_dom_sf"/>
</dbReference>
<dbReference type="SUPFAM" id="SSF140931">
    <property type="entry name" value="Fic-like"/>
    <property type="match status" value="1"/>
</dbReference>
<organism evidence="1 2">
    <name type="scientific">Paramuricea clavata</name>
    <name type="common">Red gorgonian</name>
    <name type="synonym">Violescent sea-whip</name>
    <dbReference type="NCBI Taxonomy" id="317549"/>
    <lineage>
        <taxon>Eukaryota</taxon>
        <taxon>Metazoa</taxon>
        <taxon>Cnidaria</taxon>
        <taxon>Anthozoa</taxon>
        <taxon>Octocorallia</taxon>
        <taxon>Malacalcyonacea</taxon>
        <taxon>Plexauridae</taxon>
        <taxon>Paramuricea</taxon>
    </lineage>
</organism>
<sequence>MFTDEAAGSTLEGANFSYIEFEADDWPKWRTKGAKSPTVIKMIEEIVEYQNSWKEQKESIDEESAKKVHDKCLTEFIYRMNIGEKHGCNTKEDVESCLNIDPTSNKPLSTEVRETVNVIEAYKYFLNEVKKVEDDAEGDDAKALHGLLTLEMVKEAHKLILKDIELSDGKTKPGEFSNKKRYTEYNGETYDYRNPGNMEKEVQKFLDIYNELIDDRVKKEKIPTKSVYNMFKICGWLLFELLDLHPFSDGNGRLCRLLCSYALSSVTPFPTPIYNVCSESKKDDYIDALVEARKSKTRHPTSLTTMIIDCNYHGWRKFFDILERSRNEEVDIPVENRG</sequence>
<dbReference type="PROSITE" id="PS51459">
    <property type="entry name" value="FIDO"/>
    <property type="match status" value="1"/>
</dbReference>
<reference evidence="1" key="1">
    <citation type="submission" date="2020-04" db="EMBL/GenBank/DDBJ databases">
        <authorList>
            <person name="Alioto T."/>
            <person name="Alioto T."/>
            <person name="Gomez Garrido J."/>
        </authorList>
    </citation>
    <scope>NUCLEOTIDE SEQUENCE</scope>
    <source>
        <strain evidence="1">A484AB</strain>
    </source>
</reference>
<dbReference type="InterPro" id="IPR003812">
    <property type="entry name" value="Fido"/>
</dbReference>
<dbReference type="PANTHER" id="PTHR13504">
    <property type="entry name" value="FIDO DOMAIN-CONTAINING PROTEIN DDB_G0283145"/>
    <property type="match status" value="1"/>
</dbReference>
<protein>
    <submittedName>
        <fullName evidence="1">Uncharacterized protein</fullName>
    </submittedName>
</protein>
<keyword evidence="2" id="KW-1185">Reference proteome</keyword>
<dbReference type="PANTHER" id="PTHR13504:SF38">
    <property type="entry name" value="FIDO DOMAIN-CONTAINING PROTEIN"/>
    <property type="match status" value="1"/>
</dbReference>
<dbReference type="EMBL" id="CACRXK020000052">
    <property type="protein sequence ID" value="CAB3977515.1"/>
    <property type="molecule type" value="Genomic_DNA"/>
</dbReference>
<comment type="caution">
    <text evidence="1">The sequence shown here is derived from an EMBL/GenBank/DDBJ whole genome shotgun (WGS) entry which is preliminary data.</text>
</comment>
<accession>A0A7D9H8S0</accession>
<proteinExistence type="predicted"/>
<dbReference type="Pfam" id="PF02661">
    <property type="entry name" value="Fic"/>
    <property type="match status" value="1"/>
</dbReference>
<dbReference type="InterPro" id="IPR040198">
    <property type="entry name" value="Fido_containing"/>
</dbReference>
<dbReference type="Proteomes" id="UP001152795">
    <property type="component" value="Unassembled WGS sequence"/>
</dbReference>
<evidence type="ECO:0000313" key="1">
    <source>
        <dbReference type="EMBL" id="CAB3977515.1"/>
    </source>
</evidence>
<evidence type="ECO:0000313" key="2">
    <source>
        <dbReference type="Proteomes" id="UP001152795"/>
    </source>
</evidence>
<dbReference type="OrthoDB" id="5952475at2759"/>
<dbReference type="Gene3D" id="1.10.3290.10">
    <property type="entry name" value="Fido-like domain"/>
    <property type="match status" value="1"/>
</dbReference>
<dbReference type="AlphaFoldDB" id="A0A7D9H8S0"/>
<gene>
    <name evidence="1" type="ORF">PACLA_8A047234</name>
</gene>